<feature type="compositionally biased region" description="Low complexity" evidence="1">
    <location>
        <begin position="93"/>
        <end position="112"/>
    </location>
</feature>
<protein>
    <submittedName>
        <fullName evidence="2">Uncharacterized protein</fullName>
    </submittedName>
</protein>
<name>A0A223D5W7_9BACL</name>
<reference evidence="2 3" key="1">
    <citation type="journal article" date="2015" name="Int. J. Syst. Evol. Microbiol.">
        <title>Tumebacillus algifaecis sp. nov., isolated from decomposing algal scum.</title>
        <authorList>
            <person name="Wu Y.F."/>
            <person name="Zhang B."/>
            <person name="Xing P."/>
            <person name="Wu Q.L."/>
            <person name="Liu S.J."/>
        </authorList>
    </citation>
    <scope>NUCLEOTIDE SEQUENCE [LARGE SCALE GENOMIC DNA]</scope>
    <source>
        <strain evidence="2 3">THMBR28</strain>
    </source>
</reference>
<feature type="region of interest" description="Disordered" evidence="1">
    <location>
        <begin position="92"/>
        <end position="127"/>
    </location>
</feature>
<evidence type="ECO:0000256" key="1">
    <source>
        <dbReference type="SAM" id="MobiDB-lite"/>
    </source>
</evidence>
<dbReference type="Proteomes" id="UP000214688">
    <property type="component" value="Chromosome"/>
</dbReference>
<dbReference type="KEGG" id="tab:CIG75_19210"/>
<dbReference type="RefSeq" id="WP_094238090.1">
    <property type="nucleotide sequence ID" value="NZ_CP022657.1"/>
</dbReference>
<keyword evidence="3" id="KW-1185">Reference proteome</keyword>
<evidence type="ECO:0000313" key="2">
    <source>
        <dbReference type="EMBL" id="ASS76863.1"/>
    </source>
</evidence>
<dbReference type="OrthoDB" id="1821976at2"/>
<evidence type="ECO:0000313" key="3">
    <source>
        <dbReference type="Proteomes" id="UP000214688"/>
    </source>
</evidence>
<proteinExistence type="predicted"/>
<sequence>MGMAIYLFIWCIDRTTKEYPDPNRPGQFRGVVYGGRWVTCKEIGDEIEASADTVKNEIKKLKDGGYITAERQAHGFKIEVLNSKKWMVRKGESSLSRSGESSPSRSGESSLSEPERGKVPYLDQEDVPLLDREDVPYPIDIALDSGKDLKAAALSTQEDIETQAGGVPSSVGQEPERNTSDLLNLDDNDKTYAAVYEYATAKLQSHFLDGFDPPVMWAWIHDGIPLETIREGIDKAFAEYKPKRMGLKIKTIRYCDGKIRDLHHAKLEAQQVSAQLAASSAPPELADWEKELQRRMTGA</sequence>
<accession>A0A223D5W7</accession>
<gene>
    <name evidence="2" type="ORF">CIG75_19210</name>
</gene>
<dbReference type="EMBL" id="CP022657">
    <property type="protein sequence ID" value="ASS76863.1"/>
    <property type="molecule type" value="Genomic_DNA"/>
</dbReference>
<organism evidence="2 3">
    <name type="scientific">Tumebacillus algifaecis</name>
    <dbReference type="NCBI Taxonomy" id="1214604"/>
    <lineage>
        <taxon>Bacteria</taxon>
        <taxon>Bacillati</taxon>
        <taxon>Bacillota</taxon>
        <taxon>Bacilli</taxon>
        <taxon>Bacillales</taxon>
        <taxon>Alicyclobacillaceae</taxon>
        <taxon>Tumebacillus</taxon>
    </lineage>
</organism>
<feature type="region of interest" description="Disordered" evidence="1">
    <location>
        <begin position="158"/>
        <end position="184"/>
    </location>
</feature>
<dbReference type="AlphaFoldDB" id="A0A223D5W7"/>